<proteinExistence type="predicted"/>
<protein>
    <submittedName>
        <fullName evidence="2">Uncharacterized protein</fullName>
    </submittedName>
</protein>
<dbReference type="AlphaFoldDB" id="A0A5C6S6V5"/>
<evidence type="ECO:0000313" key="3">
    <source>
        <dbReference type="Proteomes" id="UP000321580"/>
    </source>
</evidence>
<feature type="transmembrane region" description="Helical" evidence="1">
    <location>
        <begin position="117"/>
        <end position="136"/>
    </location>
</feature>
<keyword evidence="1" id="KW-1133">Transmembrane helix</keyword>
<organism evidence="2 3">
    <name type="scientific">Phaeodactylibacter luteus</name>
    <dbReference type="NCBI Taxonomy" id="1564516"/>
    <lineage>
        <taxon>Bacteria</taxon>
        <taxon>Pseudomonadati</taxon>
        <taxon>Bacteroidota</taxon>
        <taxon>Saprospiria</taxon>
        <taxon>Saprospirales</taxon>
        <taxon>Haliscomenobacteraceae</taxon>
        <taxon>Phaeodactylibacter</taxon>
    </lineage>
</organism>
<dbReference type="RefSeq" id="WP_147165458.1">
    <property type="nucleotide sequence ID" value="NZ_VOOR01000001.1"/>
</dbReference>
<evidence type="ECO:0000256" key="1">
    <source>
        <dbReference type="SAM" id="Phobius"/>
    </source>
</evidence>
<accession>A0A5C6S6V5</accession>
<feature type="transmembrane region" description="Helical" evidence="1">
    <location>
        <begin position="55"/>
        <end position="79"/>
    </location>
</feature>
<evidence type="ECO:0000313" key="2">
    <source>
        <dbReference type="EMBL" id="TXB70226.1"/>
    </source>
</evidence>
<keyword evidence="1" id="KW-0472">Membrane</keyword>
<feature type="transmembrane region" description="Helical" evidence="1">
    <location>
        <begin position="91"/>
        <end position="111"/>
    </location>
</feature>
<sequence length="190" mass="20493">MDTIDQNLRAIRSLMERSTRFTSISGISGVLAGAYALAGAWAAEVYFLPAGAKGAMVFTALLILSLALLTAGLLSYRNARRHGERINSRPVRLLLSSLGLPLLAGGVFTLLLLEQGYLGLLSGSMLAFYGLALINASKYTAAYIKKLGVLQTALGLMAVAWPAHSLLLWSLGFGWLHIGFGFYVHWKHEP</sequence>
<gene>
    <name evidence="2" type="ORF">FRY97_00540</name>
</gene>
<comment type="caution">
    <text evidence="2">The sequence shown here is derived from an EMBL/GenBank/DDBJ whole genome shotgun (WGS) entry which is preliminary data.</text>
</comment>
<keyword evidence="1" id="KW-0812">Transmembrane</keyword>
<reference evidence="2 3" key="1">
    <citation type="submission" date="2019-08" db="EMBL/GenBank/DDBJ databases">
        <title>Genome of Phaeodactylibacter luteus.</title>
        <authorList>
            <person name="Bowman J.P."/>
        </authorList>
    </citation>
    <scope>NUCLEOTIDE SEQUENCE [LARGE SCALE GENOMIC DNA]</scope>
    <source>
        <strain evidence="2 3">KCTC 42180</strain>
    </source>
</reference>
<dbReference type="OrthoDB" id="1120881at2"/>
<keyword evidence="3" id="KW-1185">Reference proteome</keyword>
<dbReference type="Proteomes" id="UP000321580">
    <property type="component" value="Unassembled WGS sequence"/>
</dbReference>
<feature type="transmembrane region" description="Helical" evidence="1">
    <location>
        <begin position="21"/>
        <end position="43"/>
    </location>
</feature>
<dbReference type="EMBL" id="VOOR01000001">
    <property type="protein sequence ID" value="TXB70226.1"/>
    <property type="molecule type" value="Genomic_DNA"/>
</dbReference>
<name>A0A5C6S6V5_9BACT</name>